<feature type="domain" description="Tetrapyrrole methylase" evidence="7">
    <location>
        <begin position="114"/>
        <end position="347"/>
    </location>
</feature>
<dbReference type="InterPro" id="IPR000878">
    <property type="entry name" value="4pyrrol_Mease"/>
</dbReference>
<comment type="caution">
    <text evidence="8">The sequence shown here is derived from an EMBL/GenBank/DDBJ whole genome shotgun (WGS) entry which is preliminary data.</text>
</comment>
<dbReference type="InterPro" id="IPR035996">
    <property type="entry name" value="4pyrrol_Methylase_sf"/>
</dbReference>
<organism evidence="8 9">
    <name type="scientific">Trypanosoma rangeli SC58</name>
    <dbReference type="NCBI Taxonomy" id="429131"/>
    <lineage>
        <taxon>Eukaryota</taxon>
        <taxon>Discoba</taxon>
        <taxon>Euglenozoa</taxon>
        <taxon>Kinetoplastea</taxon>
        <taxon>Metakinetoplastina</taxon>
        <taxon>Trypanosomatida</taxon>
        <taxon>Trypanosomatidae</taxon>
        <taxon>Trypanosoma</taxon>
        <taxon>Herpetosoma</taxon>
    </lineage>
</organism>
<evidence type="ECO:0000256" key="6">
    <source>
        <dbReference type="SAM" id="MobiDB-lite"/>
    </source>
</evidence>
<dbReference type="EMBL" id="AUPL01001916">
    <property type="protein sequence ID" value="ESL10353.1"/>
    <property type="molecule type" value="Genomic_DNA"/>
</dbReference>
<dbReference type="InterPro" id="IPR008189">
    <property type="entry name" value="rRNA_ssu_MeTfrase_I"/>
</dbReference>
<dbReference type="Gene3D" id="3.30.950.10">
    <property type="entry name" value="Methyltransferase, Cobalt-precorrin-4 Transmethylase, Domain 2"/>
    <property type="match status" value="1"/>
</dbReference>
<dbReference type="FunFam" id="3.40.1010.10:FF:000007">
    <property type="entry name" value="Ribosomal RNA small subunit methyltransferase I"/>
    <property type="match status" value="1"/>
</dbReference>
<name>A0A061J4I9_TRYRA</name>
<feature type="region of interest" description="Disordered" evidence="6">
    <location>
        <begin position="400"/>
        <end position="420"/>
    </location>
</feature>
<evidence type="ECO:0000256" key="1">
    <source>
        <dbReference type="ARBA" id="ARBA00022490"/>
    </source>
</evidence>
<feature type="compositionally biased region" description="Basic and acidic residues" evidence="6">
    <location>
        <begin position="401"/>
        <end position="411"/>
    </location>
</feature>
<dbReference type="GO" id="GO:0032259">
    <property type="term" value="P:methylation"/>
    <property type="evidence" value="ECO:0007669"/>
    <property type="project" value="UniProtKB-KW"/>
</dbReference>
<evidence type="ECO:0000313" key="8">
    <source>
        <dbReference type="EMBL" id="ESL10353.1"/>
    </source>
</evidence>
<evidence type="ECO:0000259" key="7">
    <source>
        <dbReference type="Pfam" id="PF00590"/>
    </source>
</evidence>
<sequence length="458" mass="51575">MRQSMYALVPLLLHFLQHRSLSLSLFFSFVCLFLFPLSGKMQSVVCVMAIRRLATQSVSRLTTSSSLHQPMQQQRCFFMFSASRLGSFKYRHTRTIPDDAVNPLTTPTKIDAGTLHIVSVPIGNLKDFSIRALDVLQQVDYIVTTDRPATKTLLDLVHIEAQGRLIHYSRSNRTASKDKLVELLRGGRSMALVCTSGTPCVGDVGSELIREMQSEGVRVSAVPGPCALTCALAVSGVTFSPYESDTPLSTSTFTPTSAKLSSLSSLHSLRDGSFFFGNMLPESHGARLRILRNVVREANHPCVFYEIPRRLLSVLQDVALVLPRRRVVVAHELTKMNESLHADTADKLLAFYSRQEAYMMLKKGQLVLIIDGPDASETQEHLRREAEKRRRLRRSVAELVGEGHDGEDSGKRVAKPKIQSRRELLRRKRYQRLIMKIEKEQEKIRMTMKINHTDASKL</sequence>
<dbReference type="PANTHER" id="PTHR46111:SF1">
    <property type="entry name" value="RIBOSOMAL RNA SMALL SUBUNIT METHYLTRANSFERASE I"/>
    <property type="match status" value="1"/>
</dbReference>
<dbReference type="AlphaFoldDB" id="A0A061J4I9"/>
<evidence type="ECO:0000256" key="2">
    <source>
        <dbReference type="ARBA" id="ARBA00022552"/>
    </source>
</evidence>
<accession>A0A061J4I9</accession>
<reference evidence="8 9" key="1">
    <citation type="submission" date="2013-07" db="EMBL/GenBank/DDBJ databases">
        <authorList>
            <person name="Stoco P.H."/>
            <person name="Wagner G."/>
            <person name="Gerber A."/>
            <person name="Zaha A."/>
            <person name="Thompson C."/>
            <person name="Bartholomeu D.C."/>
            <person name="Luckemeyer D.D."/>
            <person name="Bahia D."/>
            <person name="Loreto E."/>
            <person name="Prestes E.B."/>
            <person name="Lima F.M."/>
            <person name="Rodrigues-Luiz G."/>
            <person name="Vallejo G.A."/>
            <person name="Filho J.F."/>
            <person name="Monteiro K.M."/>
            <person name="Tyler K.M."/>
            <person name="de Almeida L.G."/>
            <person name="Ortiz M.F."/>
            <person name="Siervo M.A."/>
            <person name="de Moraes M.H."/>
            <person name="Cunha O.L."/>
            <person name="Mendonca-Neto R."/>
            <person name="Silva R."/>
            <person name="Teixeira S.M."/>
            <person name="Murta S.M."/>
            <person name="Sincero T.C."/>
            <person name="Mendes T.A."/>
            <person name="Urmenyi T.P."/>
            <person name="Silva V.G."/>
            <person name="da Rocha W.D."/>
            <person name="Andersson B."/>
            <person name="Romanha A.J."/>
            <person name="Steindel M."/>
            <person name="de Vasconcelos A.T."/>
            <person name="Grisard E.C."/>
        </authorList>
    </citation>
    <scope>NUCLEOTIDE SEQUENCE [LARGE SCALE GENOMIC DNA]</scope>
    <source>
        <strain evidence="8 9">SC58</strain>
    </source>
</reference>
<keyword evidence="1" id="KW-0963">Cytoplasm</keyword>
<protein>
    <recommendedName>
        <fullName evidence="7">Tetrapyrrole methylase domain-containing protein</fullName>
    </recommendedName>
</protein>
<keyword evidence="2" id="KW-0698">rRNA processing</keyword>
<dbReference type="Gene3D" id="3.40.1010.10">
    <property type="entry name" value="Cobalt-precorrin-4 Transmethylase, Domain 1"/>
    <property type="match status" value="1"/>
</dbReference>
<dbReference type="InterPro" id="IPR014776">
    <property type="entry name" value="4pyrrole_Mease_sub2"/>
</dbReference>
<dbReference type="Proteomes" id="UP000031737">
    <property type="component" value="Unassembled WGS sequence"/>
</dbReference>
<evidence type="ECO:0000256" key="5">
    <source>
        <dbReference type="ARBA" id="ARBA00022691"/>
    </source>
</evidence>
<gene>
    <name evidence="8" type="ORF">TRSC58_01916</name>
</gene>
<keyword evidence="5" id="KW-0949">S-adenosyl-L-methionine</keyword>
<keyword evidence="4" id="KW-0808">Transferase</keyword>
<dbReference type="Pfam" id="PF00590">
    <property type="entry name" value="TP_methylase"/>
    <property type="match status" value="1"/>
</dbReference>
<evidence type="ECO:0000256" key="4">
    <source>
        <dbReference type="ARBA" id="ARBA00022679"/>
    </source>
</evidence>
<evidence type="ECO:0000313" key="9">
    <source>
        <dbReference type="Proteomes" id="UP000031737"/>
    </source>
</evidence>
<evidence type="ECO:0000256" key="3">
    <source>
        <dbReference type="ARBA" id="ARBA00022603"/>
    </source>
</evidence>
<dbReference type="OrthoDB" id="289942at2759"/>
<keyword evidence="9" id="KW-1185">Reference proteome</keyword>
<dbReference type="InterPro" id="IPR014777">
    <property type="entry name" value="4pyrrole_Mease_sub1"/>
</dbReference>
<dbReference type="PANTHER" id="PTHR46111">
    <property type="entry name" value="RIBOSOMAL RNA SMALL SUBUNIT METHYLTRANSFERASE I"/>
    <property type="match status" value="1"/>
</dbReference>
<dbReference type="SUPFAM" id="SSF53790">
    <property type="entry name" value="Tetrapyrrole methylase"/>
    <property type="match status" value="1"/>
</dbReference>
<keyword evidence="3" id="KW-0489">Methyltransferase</keyword>
<proteinExistence type="predicted"/>
<dbReference type="GO" id="GO:0006364">
    <property type="term" value="P:rRNA processing"/>
    <property type="evidence" value="ECO:0007669"/>
    <property type="project" value="UniProtKB-KW"/>
</dbReference>
<dbReference type="VEuPathDB" id="TriTrypDB:TRSC58_01916"/>
<dbReference type="GO" id="GO:0008168">
    <property type="term" value="F:methyltransferase activity"/>
    <property type="evidence" value="ECO:0007669"/>
    <property type="project" value="UniProtKB-KW"/>
</dbReference>